<dbReference type="Proteomes" id="UP000184267">
    <property type="component" value="Unassembled WGS sequence"/>
</dbReference>
<accession>A0A1M2V9H5</accession>
<dbReference type="EMBL" id="MNAD01001557">
    <property type="protein sequence ID" value="OJT04173.1"/>
    <property type="molecule type" value="Genomic_DNA"/>
</dbReference>
<keyword evidence="4" id="KW-1185">Reference proteome</keyword>
<comment type="caution">
    <text evidence="3">The sequence shown here is derived from an EMBL/GenBank/DDBJ whole genome shotgun (WGS) entry which is preliminary data.</text>
</comment>
<gene>
    <name evidence="3" type="ORF">TRAPUB_5125</name>
</gene>
<evidence type="ECO:0000313" key="4">
    <source>
        <dbReference type="Proteomes" id="UP000184267"/>
    </source>
</evidence>
<dbReference type="Pfam" id="PF25534">
    <property type="entry name" value="DUF7918"/>
    <property type="match status" value="1"/>
</dbReference>
<feature type="compositionally biased region" description="Acidic residues" evidence="1">
    <location>
        <begin position="120"/>
        <end position="131"/>
    </location>
</feature>
<feature type="region of interest" description="Disordered" evidence="1">
    <location>
        <begin position="79"/>
        <end position="131"/>
    </location>
</feature>
<protein>
    <recommendedName>
        <fullName evidence="2">DUF7918 domain-containing protein</fullName>
    </recommendedName>
</protein>
<dbReference type="InterPro" id="IPR057678">
    <property type="entry name" value="DUF7918"/>
</dbReference>
<sequence>MTRAQNFIDSDAPHTGFKVAEIGAVHEKSKKAGVHAVSFGEVKAVEVKKSSTPIGLEKEPFAIFKFRYRPLELLRANGIAPLPPQAAKGKKRSLDVPDDNNGAGPSNKRVREDHMVKPDPDEDDEDDAEDDVVFLQEQLSMIQKRLADAQAAKRTKTVVKRETSPIIVPSSISDEVIDLT</sequence>
<feature type="compositionally biased region" description="Basic and acidic residues" evidence="1">
    <location>
        <begin position="109"/>
        <end position="119"/>
    </location>
</feature>
<proteinExistence type="predicted"/>
<dbReference type="PANTHER" id="PTHR36223">
    <property type="entry name" value="BETA-LACTAMASE-TYPE TRANSPEPTIDASE FOLD DOMAIN CONTAINING PROTEIN"/>
    <property type="match status" value="1"/>
</dbReference>
<evidence type="ECO:0000256" key="1">
    <source>
        <dbReference type="SAM" id="MobiDB-lite"/>
    </source>
</evidence>
<feature type="domain" description="DUF7918" evidence="2">
    <location>
        <begin position="20"/>
        <end position="81"/>
    </location>
</feature>
<organism evidence="3 4">
    <name type="scientific">Trametes pubescens</name>
    <name type="common">White-rot fungus</name>
    <dbReference type="NCBI Taxonomy" id="154538"/>
    <lineage>
        <taxon>Eukaryota</taxon>
        <taxon>Fungi</taxon>
        <taxon>Dikarya</taxon>
        <taxon>Basidiomycota</taxon>
        <taxon>Agaricomycotina</taxon>
        <taxon>Agaricomycetes</taxon>
        <taxon>Polyporales</taxon>
        <taxon>Polyporaceae</taxon>
        <taxon>Trametes</taxon>
    </lineage>
</organism>
<name>A0A1M2V9H5_TRAPU</name>
<dbReference type="OrthoDB" id="3364132at2759"/>
<evidence type="ECO:0000259" key="2">
    <source>
        <dbReference type="Pfam" id="PF25534"/>
    </source>
</evidence>
<evidence type="ECO:0000313" key="3">
    <source>
        <dbReference type="EMBL" id="OJT04173.1"/>
    </source>
</evidence>
<dbReference type="AlphaFoldDB" id="A0A1M2V9H5"/>
<dbReference type="PANTHER" id="PTHR36223:SF1">
    <property type="entry name" value="TRANSCRIPTION ELONGATION FACTOR EAF N-TERMINAL DOMAIN-CONTAINING PROTEIN"/>
    <property type="match status" value="1"/>
</dbReference>
<dbReference type="OMA" id="FATFIFR"/>
<dbReference type="STRING" id="154538.A0A1M2V9H5"/>
<reference evidence="3 4" key="1">
    <citation type="submission" date="2016-10" db="EMBL/GenBank/DDBJ databases">
        <title>Genome sequence of the basidiomycete white-rot fungus Trametes pubescens.</title>
        <authorList>
            <person name="Makela M.R."/>
            <person name="Granchi Z."/>
            <person name="Peng M."/>
            <person name="De Vries R.P."/>
            <person name="Grigoriev I."/>
            <person name="Riley R."/>
            <person name="Hilden K."/>
        </authorList>
    </citation>
    <scope>NUCLEOTIDE SEQUENCE [LARGE SCALE GENOMIC DNA]</scope>
    <source>
        <strain evidence="3 4">FBCC735</strain>
    </source>
</reference>